<reference evidence="2" key="1">
    <citation type="submission" date="2020-03" db="EMBL/GenBank/DDBJ databases">
        <title>The deep terrestrial virosphere.</title>
        <authorList>
            <person name="Holmfeldt K."/>
            <person name="Nilsson E."/>
            <person name="Simone D."/>
            <person name="Lopez-Fernandez M."/>
            <person name="Wu X."/>
            <person name="de Brujin I."/>
            <person name="Lundin D."/>
            <person name="Andersson A."/>
            <person name="Bertilsson S."/>
            <person name="Dopson M."/>
        </authorList>
    </citation>
    <scope>NUCLEOTIDE SEQUENCE</scope>
    <source>
        <strain evidence="3">MM415A03080</strain>
        <strain evidence="4">MM415B04326</strain>
        <strain evidence="2">TM448A02192</strain>
        <strain evidence="5">TM448B03517</strain>
    </source>
</reference>
<proteinExistence type="predicted"/>
<name>A0A6H1ZUB9_9ZZZZ</name>
<feature type="region of interest" description="Disordered" evidence="1">
    <location>
        <begin position="43"/>
        <end position="74"/>
    </location>
</feature>
<dbReference type="EMBL" id="MT145020">
    <property type="protein sequence ID" value="QJI02665.1"/>
    <property type="molecule type" value="Genomic_DNA"/>
</dbReference>
<dbReference type="AlphaFoldDB" id="A0A6H1ZUB9"/>
<dbReference type="EMBL" id="MT141894">
    <property type="protein sequence ID" value="QJA71715.1"/>
    <property type="molecule type" value="Genomic_DNA"/>
</dbReference>
<gene>
    <name evidence="3" type="ORF">MM415A03080_0003</name>
    <name evidence="4" type="ORF">MM415B04326_0008</name>
    <name evidence="2" type="ORF">TM448A02192_0002</name>
    <name evidence="5" type="ORF">TM448B03517_0008</name>
</gene>
<accession>A0A6H1ZUB9</accession>
<evidence type="ECO:0000313" key="3">
    <source>
        <dbReference type="EMBL" id="QJA71715.1"/>
    </source>
</evidence>
<feature type="compositionally biased region" description="Basic and acidic residues" evidence="1">
    <location>
        <begin position="51"/>
        <end position="60"/>
    </location>
</feature>
<organism evidence="2">
    <name type="scientific">viral metagenome</name>
    <dbReference type="NCBI Taxonomy" id="1070528"/>
    <lineage>
        <taxon>unclassified sequences</taxon>
        <taxon>metagenomes</taxon>
        <taxon>organismal metagenomes</taxon>
    </lineage>
</organism>
<evidence type="ECO:0000313" key="5">
    <source>
        <dbReference type="EMBL" id="QJI02665.1"/>
    </source>
</evidence>
<evidence type="ECO:0000256" key="1">
    <source>
        <dbReference type="SAM" id="MobiDB-lite"/>
    </source>
</evidence>
<evidence type="ECO:0000313" key="4">
    <source>
        <dbReference type="EMBL" id="QJA93182.1"/>
    </source>
</evidence>
<protein>
    <submittedName>
        <fullName evidence="2">Uncharacterized protein</fullName>
    </submittedName>
</protein>
<dbReference type="EMBL" id="MT144270">
    <property type="protein sequence ID" value="QJA51523.1"/>
    <property type="molecule type" value="Genomic_DNA"/>
</dbReference>
<sequence>MVDPKTPLVELLQILTQVILNKQIDNNNCHHLHMFIEETYTTKRYPPQHATEQDTQHATEQEGNSQQCPKKPIK</sequence>
<dbReference type="EMBL" id="MT143128">
    <property type="protein sequence ID" value="QJA93182.1"/>
    <property type="molecule type" value="Genomic_DNA"/>
</dbReference>
<evidence type="ECO:0000313" key="2">
    <source>
        <dbReference type="EMBL" id="QJA51523.1"/>
    </source>
</evidence>